<dbReference type="RefSeq" id="WP_285738332.1">
    <property type="nucleotide sequence ID" value="NZ_BSSA01000019.1"/>
</dbReference>
<dbReference type="Gene3D" id="1.25.10.10">
    <property type="entry name" value="Leucine-rich Repeat Variant"/>
    <property type="match status" value="1"/>
</dbReference>
<organism evidence="1 2">
    <name type="scientific">Kitasatospora phosalacinea</name>
    <dbReference type="NCBI Taxonomy" id="2065"/>
    <lineage>
        <taxon>Bacteria</taxon>
        <taxon>Bacillati</taxon>
        <taxon>Actinomycetota</taxon>
        <taxon>Actinomycetes</taxon>
        <taxon>Kitasatosporales</taxon>
        <taxon>Streptomycetaceae</taxon>
        <taxon>Kitasatospora</taxon>
    </lineage>
</organism>
<dbReference type="AlphaFoldDB" id="A0A9W6QCS8"/>
<name>A0A9W6QCS8_9ACTN</name>
<accession>A0A9W6QCS8</accession>
<gene>
    <name evidence="1" type="ORF">Kpho02_49420</name>
</gene>
<dbReference type="SUPFAM" id="SSF48403">
    <property type="entry name" value="Ankyrin repeat"/>
    <property type="match status" value="1"/>
</dbReference>
<dbReference type="Proteomes" id="UP001165041">
    <property type="component" value="Unassembled WGS sequence"/>
</dbReference>
<comment type="caution">
    <text evidence="1">The sequence shown here is derived from an EMBL/GenBank/DDBJ whole genome shotgun (WGS) entry which is preliminary data.</text>
</comment>
<evidence type="ECO:0000313" key="2">
    <source>
        <dbReference type="Proteomes" id="UP001165041"/>
    </source>
</evidence>
<dbReference type="InterPro" id="IPR016024">
    <property type="entry name" value="ARM-type_fold"/>
</dbReference>
<dbReference type="InterPro" id="IPR036770">
    <property type="entry name" value="Ankyrin_rpt-contain_sf"/>
</dbReference>
<dbReference type="SUPFAM" id="SSF48371">
    <property type="entry name" value="ARM repeat"/>
    <property type="match status" value="1"/>
</dbReference>
<dbReference type="Gene3D" id="1.25.40.20">
    <property type="entry name" value="Ankyrin repeat-containing domain"/>
    <property type="match status" value="1"/>
</dbReference>
<evidence type="ECO:0000313" key="1">
    <source>
        <dbReference type="EMBL" id="GLW72643.1"/>
    </source>
</evidence>
<proteinExistence type="predicted"/>
<protein>
    <submittedName>
        <fullName evidence="1">Uncharacterized protein</fullName>
    </submittedName>
</protein>
<sequence>MDLPLLLAAVERGDEDTALELLFGASAGDLASEDAVTLLAAAARAGRQRVVDHLVVWDVDVTRPWEGGVDPVAWAAENGRYLVLEALLSRSGDPLSDDSPHRRALRAAQAALASGAGDGSAHRAIVTDLEAALGVRHSPDELLARALVHRDPDHDDWWASAYQLGLRMDRETFDWALETARDTTDPDRRRFGLDVLNHLAIAFSARPDDDEAVELPFAREAEDFLRPLLDGEQDPRTLSVVIRALSFYDSSDDPVTAFLPYAHHADPGVRACVSTIIHSNTARREEALAALVHLADDPVPVTRANALYKLARSDVDTPELRAVFAAHLADPFFYARLKAAAGLALRGEERGLAALDEIRSGIKNMNSPGWGSLGVIDHLLRVRAETAAGRN</sequence>
<reference evidence="1" key="1">
    <citation type="submission" date="2023-02" db="EMBL/GenBank/DDBJ databases">
        <title>Kitasatospora phosalacinea NBRC 14627.</title>
        <authorList>
            <person name="Ichikawa N."/>
            <person name="Sato H."/>
            <person name="Tonouchi N."/>
        </authorList>
    </citation>
    <scope>NUCLEOTIDE SEQUENCE</scope>
    <source>
        <strain evidence="1">NBRC 14627</strain>
    </source>
</reference>
<dbReference type="InterPro" id="IPR011989">
    <property type="entry name" value="ARM-like"/>
</dbReference>
<dbReference type="EMBL" id="BSSA01000019">
    <property type="protein sequence ID" value="GLW72643.1"/>
    <property type="molecule type" value="Genomic_DNA"/>
</dbReference>